<reference evidence="1 2" key="1">
    <citation type="submission" date="2020-08" db="EMBL/GenBank/DDBJ databases">
        <title>Genomic Encyclopedia of Type Strains, Phase IV (KMG-V): Genome sequencing to study the core and pangenomes of soil and plant-associated prokaryotes.</title>
        <authorList>
            <person name="Whitman W."/>
        </authorList>
    </citation>
    <scope>NUCLEOTIDE SEQUENCE [LARGE SCALE GENOMIC DNA]</scope>
    <source>
        <strain evidence="1 2">SEMIA 4084</strain>
    </source>
</reference>
<dbReference type="Proteomes" id="UP000585507">
    <property type="component" value="Unassembled WGS sequence"/>
</dbReference>
<name>A0A7W8UJR6_9HYPH</name>
<evidence type="ECO:0000313" key="2">
    <source>
        <dbReference type="Proteomes" id="UP000585507"/>
    </source>
</evidence>
<accession>A0A7W8UJR6</accession>
<organism evidence="1 2">
    <name type="scientific">Rhizobium giardinii</name>
    <dbReference type="NCBI Taxonomy" id="56731"/>
    <lineage>
        <taxon>Bacteria</taxon>
        <taxon>Pseudomonadati</taxon>
        <taxon>Pseudomonadota</taxon>
        <taxon>Alphaproteobacteria</taxon>
        <taxon>Hyphomicrobiales</taxon>
        <taxon>Rhizobiaceae</taxon>
        <taxon>Rhizobium/Agrobacterium group</taxon>
        <taxon>Rhizobium</taxon>
    </lineage>
</organism>
<dbReference type="AlphaFoldDB" id="A0A7W8UJR6"/>
<sequence>MISVVNCITTKHNIWLVLVAALVCVSGGQSFASSGVGALSLARKRSAGSFLPQLRRRVNLVDPFQHSVAGTVETGTDCEIAFCIEPFGGTQLGRVPIYLVLGDR</sequence>
<dbReference type="EMBL" id="JACHBK010000021">
    <property type="protein sequence ID" value="MBB5539475.1"/>
    <property type="molecule type" value="Genomic_DNA"/>
</dbReference>
<proteinExistence type="predicted"/>
<dbReference type="RefSeq" id="WP_018328298.1">
    <property type="nucleotide sequence ID" value="NZ_JACHBK010000021.1"/>
</dbReference>
<protein>
    <submittedName>
        <fullName evidence="1">Uncharacterized protein</fullName>
    </submittedName>
</protein>
<comment type="caution">
    <text evidence="1">The sequence shown here is derived from an EMBL/GenBank/DDBJ whole genome shotgun (WGS) entry which is preliminary data.</text>
</comment>
<evidence type="ECO:0000313" key="1">
    <source>
        <dbReference type="EMBL" id="MBB5539475.1"/>
    </source>
</evidence>
<gene>
    <name evidence="1" type="ORF">GGD55_006225</name>
</gene>
<keyword evidence="2" id="KW-1185">Reference proteome</keyword>